<evidence type="ECO:0000256" key="1">
    <source>
        <dbReference type="ARBA" id="ARBA00004300"/>
    </source>
</evidence>
<sequence length="613" mass="69847">MSKRQYSDRAFSPASSAKKVTCPHIERYCKHGSPVAKIESSAFKRQVSSSTLCCDWCEAKIPRSRCRTVVCSSSSRSHMREHYDLTYKENKPEATHAVYINPRTLNIWCYGCGFEINPFSKDHELSQETPMWSGISPIFAPTRLISEIKKHNEIFQGFSQEDSAEFLRVILDKLDEELPYPQNRLNYTQTNGNIDNLVYLNNSSSLYALYMNTHSPSLFAGVDTMVNDHYASGISSTASSASSITTYEKFQRRHSSPVSIINEIFQGVYESKIKCLYCKKESLKDDYFYVLPIQVDKRFKLKSQEKGSNGVLNNVVGSIGDWLGIGGRTVKLQDCLSAFCATENLTDLDMSPYFKEAKDSSDNSKYSLYGLILHRGGIGGGHYIAYAKNSIDDSWYEFDDTYVTKKTEAEISRLEAYVLFYKKTSPKKEQERQDILSKINDPGPITNYDFICSHGGVNWRVYPKLHDMVVRIPFSVYTLLMEKYGTDGSPTFHADDYGRAGCKICEQEERKLDQRRRKEARDIDQIDTNVINRGECWYLISNTWLQSWHNFKNGGPLPGTIDNTTFLQEDGRPKPGMRRAVNANVWNYFVHAYGGGPICIRGTIDLYSSPYTL</sequence>
<keyword evidence="6" id="KW-0479">Metal-binding</keyword>
<dbReference type="InterPro" id="IPR013083">
    <property type="entry name" value="Znf_RING/FYVE/PHD"/>
</dbReference>
<keyword evidence="7" id="KW-0677">Repeat</keyword>
<feature type="domain" description="USP" evidence="11">
    <location>
        <begin position="77"/>
        <end position="424"/>
    </location>
</feature>
<evidence type="ECO:0000259" key="11">
    <source>
        <dbReference type="PROSITE" id="PS50235"/>
    </source>
</evidence>
<evidence type="ECO:0000256" key="5">
    <source>
        <dbReference type="ARBA" id="ARBA00022583"/>
    </source>
</evidence>
<evidence type="ECO:0000313" key="13">
    <source>
        <dbReference type="EMBL" id="CAG8554197.1"/>
    </source>
</evidence>
<dbReference type="SMART" id="SM00695">
    <property type="entry name" value="DUSP"/>
    <property type="match status" value="1"/>
</dbReference>
<dbReference type="InterPro" id="IPR006615">
    <property type="entry name" value="Pept_C19_DUSP"/>
</dbReference>
<keyword evidence="9" id="KW-0862">Zinc</keyword>
<proteinExistence type="inferred from homology"/>
<evidence type="ECO:0000256" key="4">
    <source>
        <dbReference type="ARBA" id="ARBA00022490"/>
    </source>
</evidence>
<organism evidence="13 14">
    <name type="scientific">Gigaspora margarita</name>
    <dbReference type="NCBI Taxonomy" id="4874"/>
    <lineage>
        <taxon>Eukaryota</taxon>
        <taxon>Fungi</taxon>
        <taxon>Fungi incertae sedis</taxon>
        <taxon>Mucoromycota</taxon>
        <taxon>Glomeromycotina</taxon>
        <taxon>Glomeromycetes</taxon>
        <taxon>Diversisporales</taxon>
        <taxon>Gigasporaceae</taxon>
        <taxon>Gigaspora</taxon>
    </lineage>
</organism>
<comment type="similarity">
    <text evidence="3">Belongs to the peptidase C19 family. USP20/USP33 subfamily.</text>
</comment>
<dbReference type="InterPro" id="IPR038765">
    <property type="entry name" value="Papain-like_cys_pep_sf"/>
</dbReference>
<keyword evidence="8" id="KW-0863">Zinc-finger</keyword>
<dbReference type="InterPro" id="IPR050185">
    <property type="entry name" value="Ub_carboxyl-term_hydrolase"/>
</dbReference>
<dbReference type="InterPro" id="IPR028889">
    <property type="entry name" value="USP"/>
</dbReference>
<comment type="caution">
    <text evidence="13">The sequence shown here is derived from an EMBL/GenBank/DDBJ whole genome shotgun (WGS) entry which is preliminary data.</text>
</comment>
<gene>
    <name evidence="13" type="ORF">GMARGA_LOCUS4701</name>
</gene>
<keyword evidence="14" id="KW-1185">Reference proteome</keyword>
<dbReference type="InterPro" id="IPR001394">
    <property type="entry name" value="Peptidase_C19_UCH"/>
</dbReference>
<keyword evidence="10" id="KW-0206">Cytoskeleton</keyword>
<evidence type="ECO:0000256" key="3">
    <source>
        <dbReference type="ARBA" id="ARBA00008269"/>
    </source>
</evidence>
<dbReference type="CDD" id="cd02257">
    <property type="entry name" value="Peptidase_C19"/>
    <property type="match status" value="1"/>
</dbReference>
<dbReference type="PROSITE" id="PS51283">
    <property type="entry name" value="DUSP"/>
    <property type="match status" value="1"/>
</dbReference>
<dbReference type="Gene3D" id="3.30.2230.10">
    <property type="entry name" value="DUSP-like"/>
    <property type="match status" value="1"/>
</dbReference>
<dbReference type="InterPro" id="IPR001607">
    <property type="entry name" value="Znf_UBP"/>
</dbReference>
<evidence type="ECO:0000259" key="12">
    <source>
        <dbReference type="PROSITE" id="PS51283"/>
    </source>
</evidence>
<dbReference type="PROSITE" id="PS00973">
    <property type="entry name" value="USP_2"/>
    <property type="match status" value="1"/>
</dbReference>
<comment type="subcellular location">
    <subcellularLocation>
        <location evidence="1">Cytoplasm</location>
        <location evidence="1">Cytoskeleton</location>
        <location evidence="1">Microtubule organizing center</location>
        <location evidence="1">Centrosome</location>
    </subcellularLocation>
    <subcellularLocation>
        <location evidence="2">Cytoplasm</location>
        <location evidence="2">Perinuclear region</location>
    </subcellularLocation>
</comment>
<evidence type="ECO:0000256" key="10">
    <source>
        <dbReference type="ARBA" id="ARBA00023212"/>
    </source>
</evidence>
<accession>A0ABN7UB77</accession>
<dbReference type="InterPro" id="IPR018200">
    <property type="entry name" value="USP_CS"/>
</dbReference>
<evidence type="ECO:0000256" key="6">
    <source>
        <dbReference type="ARBA" id="ARBA00022723"/>
    </source>
</evidence>
<evidence type="ECO:0000256" key="2">
    <source>
        <dbReference type="ARBA" id="ARBA00004556"/>
    </source>
</evidence>
<dbReference type="Proteomes" id="UP000789901">
    <property type="component" value="Unassembled WGS sequence"/>
</dbReference>
<protein>
    <submittedName>
        <fullName evidence="13">25530_t:CDS:1</fullName>
    </submittedName>
</protein>
<evidence type="ECO:0000313" key="14">
    <source>
        <dbReference type="Proteomes" id="UP000789901"/>
    </source>
</evidence>
<evidence type="ECO:0000256" key="9">
    <source>
        <dbReference type="ARBA" id="ARBA00022833"/>
    </source>
</evidence>
<dbReference type="Pfam" id="PF06337">
    <property type="entry name" value="DUSP"/>
    <property type="match status" value="1"/>
</dbReference>
<dbReference type="Gene3D" id="3.90.70.10">
    <property type="entry name" value="Cysteine proteinases"/>
    <property type="match status" value="2"/>
</dbReference>
<evidence type="ECO:0000256" key="7">
    <source>
        <dbReference type="ARBA" id="ARBA00022737"/>
    </source>
</evidence>
<dbReference type="Pfam" id="PF02148">
    <property type="entry name" value="zf-UBP"/>
    <property type="match status" value="1"/>
</dbReference>
<dbReference type="PANTHER" id="PTHR21646">
    <property type="entry name" value="UBIQUITIN CARBOXYL-TERMINAL HYDROLASE"/>
    <property type="match status" value="1"/>
</dbReference>
<reference evidence="13 14" key="1">
    <citation type="submission" date="2021-06" db="EMBL/GenBank/DDBJ databases">
        <authorList>
            <person name="Kallberg Y."/>
            <person name="Tangrot J."/>
            <person name="Rosling A."/>
        </authorList>
    </citation>
    <scope>NUCLEOTIDE SEQUENCE [LARGE SCALE GENOMIC DNA]</scope>
    <source>
        <strain evidence="13 14">120-4 pot B 10/14</strain>
    </source>
</reference>
<dbReference type="Gene3D" id="3.30.40.10">
    <property type="entry name" value="Zinc/RING finger domain, C3HC4 (zinc finger)"/>
    <property type="match status" value="1"/>
</dbReference>
<keyword evidence="4" id="KW-0963">Cytoplasm</keyword>
<dbReference type="SUPFAM" id="SSF143791">
    <property type="entry name" value="DUSP-like"/>
    <property type="match status" value="2"/>
</dbReference>
<dbReference type="EMBL" id="CAJVQB010001877">
    <property type="protein sequence ID" value="CAG8554197.1"/>
    <property type="molecule type" value="Genomic_DNA"/>
</dbReference>
<keyword evidence="5" id="KW-0254">Endocytosis</keyword>
<dbReference type="Pfam" id="PF00443">
    <property type="entry name" value="UCH"/>
    <property type="match status" value="1"/>
</dbReference>
<name>A0ABN7UB77_GIGMA</name>
<dbReference type="PROSITE" id="PS50235">
    <property type="entry name" value="USP_3"/>
    <property type="match status" value="1"/>
</dbReference>
<dbReference type="SUPFAM" id="SSF54001">
    <property type="entry name" value="Cysteine proteinases"/>
    <property type="match status" value="1"/>
</dbReference>
<feature type="domain" description="DUSP" evidence="12">
    <location>
        <begin position="510"/>
        <end position="604"/>
    </location>
</feature>
<dbReference type="InterPro" id="IPR035927">
    <property type="entry name" value="DUSP-like_sf"/>
</dbReference>
<evidence type="ECO:0000256" key="8">
    <source>
        <dbReference type="ARBA" id="ARBA00022771"/>
    </source>
</evidence>
<dbReference type="SUPFAM" id="SSF57850">
    <property type="entry name" value="RING/U-box"/>
    <property type="match status" value="1"/>
</dbReference>